<dbReference type="PATRIC" id="fig|1235802.3.peg.2176"/>
<dbReference type="Pfam" id="PF13808">
    <property type="entry name" value="DDE_Tnp_1_assoc"/>
    <property type="match status" value="1"/>
</dbReference>
<accession>N2AP82</accession>
<evidence type="ECO:0000259" key="1">
    <source>
        <dbReference type="Pfam" id="PF13808"/>
    </source>
</evidence>
<dbReference type="Proteomes" id="UP000012589">
    <property type="component" value="Unassembled WGS sequence"/>
</dbReference>
<name>N2AP82_9FIRM</name>
<dbReference type="STRING" id="1235802.C823_02044"/>
<evidence type="ECO:0000313" key="3">
    <source>
        <dbReference type="Proteomes" id="UP000012589"/>
    </source>
</evidence>
<protein>
    <recommendedName>
        <fullName evidence="1">H repeat-associated protein N-terminal domain-containing protein</fullName>
    </recommendedName>
</protein>
<keyword evidence="3" id="KW-1185">Reference proteome</keyword>
<feature type="domain" description="H repeat-associated protein N-terminal" evidence="1">
    <location>
        <begin position="8"/>
        <end position="57"/>
    </location>
</feature>
<dbReference type="OrthoDB" id="8001376at2"/>
<reference evidence="2 3" key="1">
    <citation type="journal article" date="2014" name="Genome Announc.">
        <title>Draft genome sequences of the altered schaedler flora, a defined bacterial community from gnotobiotic mice.</title>
        <authorList>
            <person name="Wannemuehler M.J."/>
            <person name="Overstreet A.M."/>
            <person name="Ward D.V."/>
            <person name="Phillips G.J."/>
        </authorList>
    </citation>
    <scope>NUCLEOTIDE SEQUENCE [LARGE SCALE GENOMIC DNA]</scope>
    <source>
        <strain evidence="2 3">ASF492</strain>
    </source>
</reference>
<dbReference type="InterPro" id="IPR032806">
    <property type="entry name" value="YbfD_N"/>
</dbReference>
<comment type="caution">
    <text evidence="2">The sequence shown here is derived from an EMBL/GenBank/DDBJ whole genome shotgun (WGS) entry which is preliminary data.</text>
</comment>
<sequence length="138" mass="16276">MVTICLHPEDIYDFAVVERETLRNYPDLRNGIPSHDTMQRVFAIIRPDELQAVHGDYCLAFKGNRKQAYEEIRNYFACKDLLENIRQKAVHNLGLIRRFVMFIIKLMKTYYGRSMRRVRKTIGKKPETECVYSALATE</sequence>
<dbReference type="HOGENOM" id="CLU_1852167_0_0_9"/>
<proteinExistence type="predicted"/>
<dbReference type="EMBL" id="AQFT01000066">
    <property type="protein sequence ID" value="EMZ27905.1"/>
    <property type="molecule type" value="Genomic_DNA"/>
</dbReference>
<dbReference type="AlphaFoldDB" id="N2AP82"/>
<organism evidence="2 3">
    <name type="scientific">Eubacterium plexicaudatum ASF492</name>
    <dbReference type="NCBI Taxonomy" id="1235802"/>
    <lineage>
        <taxon>Bacteria</taxon>
        <taxon>Bacillati</taxon>
        <taxon>Bacillota</taxon>
        <taxon>Clostridia</taxon>
        <taxon>Eubacteriales</taxon>
        <taxon>Eubacteriaceae</taxon>
        <taxon>Eubacterium</taxon>
    </lineage>
</organism>
<evidence type="ECO:0000313" key="2">
    <source>
        <dbReference type="EMBL" id="EMZ27905.1"/>
    </source>
</evidence>
<gene>
    <name evidence="2" type="ORF">C823_02044</name>
</gene>